<dbReference type="AlphaFoldDB" id="A0A0R2JFH2"/>
<dbReference type="InterPro" id="IPR006464">
    <property type="entry name" value="AcTrfase_RimI/Ard1"/>
</dbReference>
<dbReference type="PROSITE" id="PS51186">
    <property type="entry name" value="GNAT"/>
    <property type="match status" value="1"/>
</dbReference>
<dbReference type="CDD" id="cd04301">
    <property type="entry name" value="NAT_SF"/>
    <property type="match status" value="1"/>
</dbReference>
<dbReference type="PANTHER" id="PTHR43420:SF44">
    <property type="entry name" value="ACETYLTRANSFERASE YPEA"/>
    <property type="match status" value="1"/>
</dbReference>
<comment type="similarity">
    <text evidence="1 5">Belongs to the acetyltransferase family. RimI subfamily.</text>
</comment>
<evidence type="ECO:0000256" key="2">
    <source>
        <dbReference type="ARBA" id="ARBA00022490"/>
    </source>
</evidence>
<organism evidence="7 8">
    <name type="scientific">Weissella minor</name>
    <dbReference type="NCBI Taxonomy" id="1620"/>
    <lineage>
        <taxon>Bacteria</taxon>
        <taxon>Bacillati</taxon>
        <taxon>Bacillota</taxon>
        <taxon>Bacilli</taxon>
        <taxon>Lactobacillales</taxon>
        <taxon>Lactobacillaceae</taxon>
        <taxon>Weissella</taxon>
    </lineage>
</organism>
<evidence type="ECO:0000256" key="4">
    <source>
        <dbReference type="ARBA" id="ARBA00023315"/>
    </source>
</evidence>
<dbReference type="EMBL" id="JQCD01000031">
    <property type="protein sequence ID" value="KRN76105.1"/>
    <property type="molecule type" value="Genomic_DNA"/>
</dbReference>
<evidence type="ECO:0000256" key="5">
    <source>
        <dbReference type="RuleBase" id="RU363094"/>
    </source>
</evidence>
<dbReference type="EC" id="2.3.1.266" evidence="5"/>
<evidence type="ECO:0000256" key="1">
    <source>
        <dbReference type="ARBA" id="ARBA00005395"/>
    </source>
</evidence>
<dbReference type="NCBIfam" id="TIGR01575">
    <property type="entry name" value="rimI"/>
    <property type="match status" value="1"/>
</dbReference>
<comment type="catalytic activity">
    <reaction evidence="5">
        <text>N-terminal L-alanyl-[ribosomal protein bS18] + acetyl-CoA = N-terminal N(alpha)-acetyl-L-alanyl-[ribosomal protein bS18] + CoA + H(+)</text>
        <dbReference type="Rhea" id="RHEA:43756"/>
        <dbReference type="Rhea" id="RHEA-COMP:10676"/>
        <dbReference type="Rhea" id="RHEA-COMP:10677"/>
        <dbReference type="ChEBI" id="CHEBI:15378"/>
        <dbReference type="ChEBI" id="CHEBI:57287"/>
        <dbReference type="ChEBI" id="CHEBI:57288"/>
        <dbReference type="ChEBI" id="CHEBI:64718"/>
        <dbReference type="ChEBI" id="CHEBI:83683"/>
        <dbReference type="EC" id="2.3.1.266"/>
    </reaction>
</comment>
<dbReference type="InterPro" id="IPR050680">
    <property type="entry name" value="YpeA/RimI_acetyltransf"/>
</dbReference>
<dbReference type="Proteomes" id="UP000051673">
    <property type="component" value="Unassembled WGS sequence"/>
</dbReference>
<evidence type="ECO:0000259" key="6">
    <source>
        <dbReference type="PROSITE" id="PS51186"/>
    </source>
</evidence>
<dbReference type="SUPFAM" id="SSF55729">
    <property type="entry name" value="Acyl-CoA N-acyltransferases (Nat)"/>
    <property type="match status" value="1"/>
</dbReference>
<dbReference type="PATRIC" id="fig|1620.3.peg.1170"/>
<dbReference type="InterPro" id="IPR016181">
    <property type="entry name" value="Acyl_CoA_acyltransferase"/>
</dbReference>
<keyword evidence="8" id="KW-1185">Reference proteome</keyword>
<keyword evidence="2 5" id="KW-0963">Cytoplasm</keyword>
<evidence type="ECO:0000313" key="7">
    <source>
        <dbReference type="EMBL" id="KRN76105.1"/>
    </source>
</evidence>
<sequence length="141" mass="16121">MDFRPATDASELFELAQDAYGEAPWPLESFERDLKSRLTSYLVLALDAKPIGFVAGTLVIDELSVSNVAIGQAYQGRGYGQMLLKRWLDDFAPDTRVLLEVRASNVAARHVYENLGFHVYHMRKDYYHHPVEDAYLMDCYL</sequence>
<dbReference type="Pfam" id="PF00583">
    <property type="entry name" value="Acetyltransf_1"/>
    <property type="match status" value="1"/>
</dbReference>
<protein>
    <recommendedName>
        <fullName evidence="5">[Ribosomal protein bS18]-alanine N-acetyltransferase</fullName>
        <ecNumber evidence="5">2.3.1.266</ecNumber>
    </recommendedName>
</protein>
<comment type="function">
    <text evidence="5">Acetylates the N-terminal alanine of ribosomal protein bS18.</text>
</comment>
<evidence type="ECO:0000313" key="8">
    <source>
        <dbReference type="Proteomes" id="UP000051673"/>
    </source>
</evidence>
<name>A0A0R2JFH2_9LACO</name>
<reference evidence="7 8" key="1">
    <citation type="journal article" date="2015" name="Genome Announc.">
        <title>Expanding the biotechnology potential of lactobacilli through comparative genomics of 213 strains and associated genera.</title>
        <authorList>
            <person name="Sun Z."/>
            <person name="Harris H.M."/>
            <person name="McCann A."/>
            <person name="Guo C."/>
            <person name="Argimon S."/>
            <person name="Zhang W."/>
            <person name="Yang X."/>
            <person name="Jeffery I.B."/>
            <person name="Cooney J.C."/>
            <person name="Kagawa T.F."/>
            <person name="Liu W."/>
            <person name="Song Y."/>
            <person name="Salvetti E."/>
            <person name="Wrobel A."/>
            <person name="Rasinkangas P."/>
            <person name="Parkhill J."/>
            <person name="Rea M.C."/>
            <person name="O'Sullivan O."/>
            <person name="Ritari J."/>
            <person name="Douillard F.P."/>
            <person name="Paul Ross R."/>
            <person name="Yang R."/>
            <person name="Briner A.E."/>
            <person name="Felis G.E."/>
            <person name="de Vos W.M."/>
            <person name="Barrangou R."/>
            <person name="Klaenhammer T.R."/>
            <person name="Caufield P.W."/>
            <person name="Cui Y."/>
            <person name="Zhang H."/>
            <person name="O'Toole P.W."/>
        </authorList>
    </citation>
    <scope>NUCLEOTIDE SEQUENCE [LARGE SCALE GENOMIC DNA]</scope>
    <source>
        <strain evidence="7 8">DSM 20014</strain>
    </source>
</reference>
<accession>A0A0R2JFH2</accession>
<dbReference type="STRING" id="1620.IV67_GL001156"/>
<evidence type="ECO:0000256" key="3">
    <source>
        <dbReference type="ARBA" id="ARBA00022679"/>
    </source>
</evidence>
<gene>
    <name evidence="7" type="ORF">IV67_GL001156</name>
</gene>
<feature type="domain" description="N-acetyltransferase" evidence="6">
    <location>
        <begin position="1"/>
        <end position="141"/>
    </location>
</feature>
<dbReference type="GO" id="GO:0008999">
    <property type="term" value="F:protein-N-terminal-alanine acetyltransferase activity"/>
    <property type="evidence" value="ECO:0007669"/>
    <property type="project" value="UniProtKB-EC"/>
</dbReference>
<comment type="subcellular location">
    <subcellularLocation>
        <location evidence="5">Cytoplasm</location>
    </subcellularLocation>
</comment>
<proteinExistence type="inferred from homology"/>
<keyword evidence="3" id="KW-0808">Transferase</keyword>
<keyword evidence="4" id="KW-0012">Acyltransferase</keyword>
<comment type="caution">
    <text evidence="7">The sequence shown here is derived from an EMBL/GenBank/DDBJ whole genome shotgun (WGS) entry which is preliminary data.</text>
</comment>
<dbReference type="InterPro" id="IPR000182">
    <property type="entry name" value="GNAT_dom"/>
</dbReference>
<dbReference type="PANTHER" id="PTHR43420">
    <property type="entry name" value="ACETYLTRANSFERASE"/>
    <property type="match status" value="1"/>
</dbReference>
<dbReference type="Gene3D" id="3.40.630.30">
    <property type="match status" value="1"/>
</dbReference>
<dbReference type="GO" id="GO:0005737">
    <property type="term" value="C:cytoplasm"/>
    <property type="evidence" value="ECO:0007669"/>
    <property type="project" value="UniProtKB-SubCell"/>
</dbReference>